<dbReference type="Pfam" id="PF12730">
    <property type="entry name" value="ABC2_membrane_4"/>
    <property type="match status" value="1"/>
</dbReference>
<feature type="transmembrane region" description="Helical" evidence="1">
    <location>
        <begin position="20"/>
        <end position="38"/>
    </location>
</feature>
<gene>
    <name evidence="2" type="ORF">EDB95_1162</name>
</gene>
<feature type="transmembrane region" description="Helical" evidence="1">
    <location>
        <begin position="167"/>
        <end position="190"/>
    </location>
</feature>
<accession>A0A4R8DRU4</accession>
<dbReference type="AlphaFoldDB" id="A0A4R8DRU4"/>
<sequence length="279" mass="30995">MWPLLRIELWKIYRKPRTYISFLAIAAMVWLIQLGLYADGENYIRFGMQSLTASFDLSGKILNGYLVCFVILQTFLMQVPLLIALVAGDMIAGEANTGTLRLLLTKPMGRGELLAAKFAATFVYTVTLLLWMALLALLGSLLIFGVGDLMIMRNREMDLLLSGDVPWRYAAAFGFAIVAMTAVASLAFLFSVFAENAIGPIVSTVSAVIVLTILSTMDIPFFNRLKPYLFTTHMIGWKGFFYTPVPWHDIMGSLAVLLGHILAFGAVTWIVFTRKDILS</sequence>
<dbReference type="PANTHER" id="PTHR37305">
    <property type="entry name" value="INTEGRAL MEMBRANE PROTEIN-RELATED"/>
    <property type="match status" value="1"/>
</dbReference>
<feature type="transmembrane region" description="Helical" evidence="1">
    <location>
        <begin position="250"/>
        <end position="272"/>
    </location>
</feature>
<dbReference type="PANTHER" id="PTHR37305:SF1">
    <property type="entry name" value="MEMBRANE PROTEIN"/>
    <property type="match status" value="1"/>
</dbReference>
<reference evidence="2 3" key="1">
    <citation type="submission" date="2019-03" db="EMBL/GenBank/DDBJ databases">
        <title>Genomic Encyclopedia of Type Strains, Phase IV (KMG-IV): sequencing the most valuable type-strain genomes for metagenomic binning, comparative biology and taxonomic classification.</title>
        <authorList>
            <person name="Goeker M."/>
        </authorList>
    </citation>
    <scope>NUCLEOTIDE SEQUENCE [LARGE SCALE GENOMIC DNA]</scope>
    <source>
        <strain evidence="2 3">DSM 100059</strain>
    </source>
</reference>
<dbReference type="EMBL" id="SODV01000001">
    <property type="protein sequence ID" value="TDX00145.1"/>
    <property type="molecule type" value="Genomic_DNA"/>
</dbReference>
<keyword evidence="1" id="KW-1133">Transmembrane helix</keyword>
<evidence type="ECO:0000313" key="3">
    <source>
        <dbReference type="Proteomes" id="UP000294498"/>
    </source>
</evidence>
<keyword evidence="1" id="KW-0812">Transmembrane</keyword>
<comment type="caution">
    <text evidence="2">The sequence shown here is derived from an EMBL/GenBank/DDBJ whole genome shotgun (WGS) entry which is preliminary data.</text>
</comment>
<protein>
    <submittedName>
        <fullName evidence="2">ABC-2 type transport system permease protein</fullName>
    </submittedName>
</protein>
<name>A0A4R8DRU4_9BACT</name>
<keyword evidence="3" id="KW-1185">Reference proteome</keyword>
<dbReference type="Proteomes" id="UP000294498">
    <property type="component" value="Unassembled WGS sequence"/>
</dbReference>
<keyword evidence="1" id="KW-0472">Membrane</keyword>
<organism evidence="2 3">
    <name type="scientific">Dinghuibacter silviterrae</name>
    <dbReference type="NCBI Taxonomy" id="1539049"/>
    <lineage>
        <taxon>Bacteria</taxon>
        <taxon>Pseudomonadati</taxon>
        <taxon>Bacteroidota</taxon>
        <taxon>Chitinophagia</taxon>
        <taxon>Chitinophagales</taxon>
        <taxon>Chitinophagaceae</taxon>
        <taxon>Dinghuibacter</taxon>
    </lineage>
</organism>
<evidence type="ECO:0000256" key="1">
    <source>
        <dbReference type="SAM" id="Phobius"/>
    </source>
</evidence>
<dbReference type="OrthoDB" id="9814570at2"/>
<feature type="transmembrane region" description="Helical" evidence="1">
    <location>
        <begin position="64"/>
        <end position="93"/>
    </location>
</feature>
<feature type="transmembrane region" description="Helical" evidence="1">
    <location>
        <begin position="114"/>
        <end position="147"/>
    </location>
</feature>
<feature type="transmembrane region" description="Helical" evidence="1">
    <location>
        <begin position="197"/>
        <end position="217"/>
    </location>
</feature>
<proteinExistence type="predicted"/>
<evidence type="ECO:0000313" key="2">
    <source>
        <dbReference type="EMBL" id="TDX00145.1"/>
    </source>
</evidence>